<dbReference type="PANTHER" id="PTHR42877">
    <property type="entry name" value="L-ORNITHINE N(5)-MONOOXYGENASE-RELATED"/>
    <property type="match status" value="1"/>
</dbReference>
<dbReference type="Proteomes" id="UP000199527">
    <property type="component" value="Unassembled WGS sequence"/>
</dbReference>
<keyword evidence="2" id="KW-1185">Reference proteome</keyword>
<protein>
    <submittedName>
        <fullName evidence="1">NAD(P)-binding Rossmann-like domain-containing protein</fullName>
    </submittedName>
</protein>
<dbReference type="InterPro" id="IPR051209">
    <property type="entry name" value="FAD-bind_Monooxygenase_sf"/>
</dbReference>
<dbReference type="RefSeq" id="WP_245709911.1">
    <property type="nucleotide sequence ID" value="NZ_FNEM01000006.1"/>
</dbReference>
<dbReference type="Gene3D" id="3.50.50.60">
    <property type="entry name" value="FAD/NAD(P)-binding domain"/>
    <property type="match status" value="1"/>
</dbReference>
<dbReference type="AlphaFoldDB" id="A0A1G8SBY3"/>
<accession>A0A1G8SBY3</accession>
<organism evidence="1 2">
    <name type="scientific">Ferrimonas sediminum</name>
    <dbReference type="NCBI Taxonomy" id="718193"/>
    <lineage>
        <taxon>Bacteria</taxon>
        <taxon>Pseudomonadati</taxon>
        <taxon>Pseudomonadota</taxon>
        <taxon>Gammaproteobacteria</taxon>
        <taxon>Alteromonadales</taxon>
        <taxon>Ferrimonadaceae</taxon>
        <taxon>Ferrimonas</taxon>
    </lineage>
</organism>
<evidence type="ECO:0000313" key="1">
    <source>
        <dbReference type="EMBL" id="SDJ26693.1"/>
    </source>
</evidence>
<reference evidence="2" key="1">
    <citation type="submission" date="2016-10" db="EMBL/GenBank/DDBJ databases">
        <authorList>
            <person name="Varghese N."/>
            <person name="Submissions S."/>
        </authorList>
    </citation>
    <scope>NUCLEOTIDE SEQUENCE [LARGE SCALE GENOMIC DNA]</scope>
    <source>
        <strain evidence="2">DSM 23317</strain>
    </source>
</reference>
<name>A0A1G8SBY3_9GAMM</name>
<dbReference type="EMBL" id="FNEM01000006">
    <property type="protein sequence ID" value="SDJ26693.1"/>
    <property type="molecule type" value="Genomic_DNA"/>
</dbReference>
<dbReference type="PANTHER" id="PTHR42877:SF4">
    <property type="entry name" value="FAD_NAD(P)-BINDING DOMAIN-CONTAINING PROTEIN-RELATED"/>
    <property type="match status" value="1"/>
</dbReference>
<evidence type="ECO:0000313" key="2">
    <source>
        <dbReference type="Proteomes" id="UP000199527"/>
    </source>
</evidence>
<dbReference type="Pfam" id="PF13450">
    <property type="entry name" value="NAD_binding_8"/>
    <property type="match status" value="1"/>
</dbReference>
<dbReference type="InterPro" id="IPR036188">
    <property type="entry name" value="FAD/NAD-bd_sf"/>
</dbReference>
<sequence length="111" mass="12504">MMTLGAKLPHSNAIRRQPRVVIAGAGMTGILTAIKLRQARITDLVILEKRAGLGGAWRENRYPGVACDVPSHFYSYSFAPNPDWRRRFAGGEEIQAYFERVFHLSLCGRWS</sequence>
<proteinExistence type="predicted"/>
<dbReference type="SUPFAM" id="SSF51905">
    <property type="entry name" value="FAD/NAD(P)-binding domain"/>
    <property type="match status" value="1"/>
</dbReference>
<gene>
    <name evidence="1" type="ORF">SAMN04488540_106133</name>
</gene>